<reference evidence="5 6" key="1">
    <citation type="submission" date="2019-09" db="EMBL/GenBank/DDBJ databases">
        <title>Flavobacterium sp. nov., isolated from glacier ice.</title>
        <authorList>
            <person name="Liu Q."/>
        </authorList>
    </citation>
    <scope>NUCLEOTIDE SEQUENCE [LARGE SCALE GENOMIC DNA]</scope>
    <source>
        <strain evidence="5 6">NBRC 112527</strain>
    </source>
</reference>
<gene>
    <name evidence="5" type="ORF">F6464_05925</name>
</gene>
<proteinExistence type="predicted"/>
<evidence type="ECO:0000313" key="6">
    <source>
        <dbReference type="Proteomes" id="UP000490922"/>
    </source>
</evidence>
<dbReference type="RefSeq" id="WP_151106882.1">
    <property type="nucleotide sequence ID" value="NZ_WAEM01000002.1"/>
</dbReference>
<evidence type="ECO:0000256" key="1">
    <source>
        <dbReference type="ARBA" id="ARBA00022729"/>
    </source>
</evidence>
<dbReference type="AlphaFoldDB" id="A0A7J5AHL0"/>
<evidence type="ECO:0000256" key="2">
    <source>
        <dbReference type="SAM" id="MobiDB-lite"/>
    </source>
</evidence>
<feature type="chain" id="PRO_5029884952" evidence="3">
    <location>
        <begin position="20"/>
        <end position="757"/>
    </location>
</feature>
<dbReference type="OrthoDB" id="9792152at2"/>
<evidence type="ECO:0000259" key="4">
    <source>
        <dbReference type="Pfam" id="PF18962"/>
    </source>
</evidence>
<dbReference type="Gene3D" id="3.40.390.10">
    <property type="entry name" value="Collagenase (Catalytic Domain)"/>
    <property type="match status" value="1"/>
</dbReference>
<dbReference type="NCBIfam" id="TIGR04183">
    <property type="entry name" value="Por_Secre_tail"/>
    <property type="match status" value="1"/>
</dbReference>
<organism evidence="5 6">
    <name type="scientific">Flavobacterium luteum</name>
    <dbReference type="NCBI Taxonomy" id="2026654"/>
    <lineage>
        <taxon>Bacteria</taxon>
        <taxon>Pseudomonadati</taxon>
        <taxon>Bacteroidota</taxon>
        <taxon>Flavobacteriia</taxon>
        <taxon>Flavobacteriales</taxon>
        <taxon>Flavobacteriaceae</taxon>
        <taxon>Flavobacterium</taxon>
    </lineage>
</organism>
<dbReference type="Pfam" id="PF18962">
    <property type="entry name" value="Por_Secre_tail"/>
    <property type="match status" value="1"/>
</dbReference>
<dbReference type="Proteomes" id="UP000490922">
    <property type="component" value="Unassembled WGS sequence"/>
</dbReference>
<dbReference type="InterPro" id="IPR024079">
    <property type="entry name" value="MetalloPept_cat_dom_sf"/>
</dbReference>
<keyword evidence="6" id="KW-1185">Reference proteome</keyword>
<dbReference type="Gene3D" id="2.60.40.10">
    <property type="entry name" value="Immunoglobulins"/>
    <property type="match status" value="1"/>
</dbReference>
<evidence type="ECO:0000256" key="3">
    <source>
        <dbReference type="SAM" id="SignalP"/>
    </source>
</evidence>
<comment type="caution">
    <text evidence="5">The sequence shown here is derived from an EMBL/GenBank/DDBJ whole genome shotgun (WGS) entry which is preliminary data.</text>
</comment>
<dbReference type="InterPro" id="IPR013783">
    <property type="entry name" value="Ig-like_fold"/>
</dbReference>
<dbReference type="GO" id="GO:0008237">
    <property type="term" value="F:metallopeptidase activity"/>
    <property type="evidence" value="ECO:0007669"/>
    <property type="project" value="InterPro"/>
</dbReference>
<evidence type="ECO:0000313" key="5">
    <source>
        <dbReference type="EMBL" id="KAB1156888.1"/>
    </source>
</evidence>
<feature type="domain" description="Secretion system C-terminal sorting" evidence="4">
    <location>
        <begin position="681"/>
        <end position="756"/>
    </location>
</feature>
<feature type="signal peptide" evidence="3">
    <location>
        <begin position="1"/>
        <end position="19"/>
    </location>
</feature>
<dbReference type="EMBL" id="WAEM01000002">
    <property type="protein sequence ID" value="KAB1156888.1"/>
    <property type="molecule type" value="Genomic_DNA"/>
</dbReference>
<dbReference type="Pfam" id="PF13583">
    <property type="entry name" value="Reprolysin_4"/>
    <property type="match status" value="1"/>
</dbReference>
<dbReference type="SUPFAM" id="SSF55486">
    <property type="entry name" value="Metalloproteases ('zincins'), catalytic domain"/>
    <property type="match status" value="1"/>
</dbReference>
<feature type="region of interest" description="Disordered" evidence="2">
    <location>
        <begin position="468"/>
        <end position="487"/>
    </location>
</feature>
<keyword evidence="1 3" id="KW-0732">Signal</keyword>
<name>A0A7J5AHL0_9FLAO</name>
<sequence>MRNAILLLSCLFSHLYFHAQSNTIWEKVSLNSTIRSNQLNKLSYSQAQLLYKFDSAKFRKSLLNVNDKFSGLSGVIVDFPNLEGNLEKFQVWENSNFSPKLQAKYPDIKSYVGKSLSDKSTTINFSVSKKGIQTMVLRPSKGSEFIESFTNDNSVYVLFDSKTRPSGKLPFDCKTIDVANNQEVLNRIQSTNISNDKTYKTLRLAISCTGEYGAYFGGVPEALAAMNATMTRVNGIFEKDLALHLNIIDENEQIIYTNPNTDPYSDAEIGTDGTWNQELQNNLTNVLGNQAYDIGHLFGASGGGGNAGCIGCVCIDDFGFNSETKGSGYTSPKDNIPEGDSFDVDYVAHELGHQLGAFHTFSYGFENSGVLVEPGSGSTIMGYAGIAEPDNLNIQDNSDPYFTYRSILQIQKNLENKTCVVRTPVTNSAPIVNAGIDFTVPSGTAYLLKGLATDIDNDSLTYCWEQNNSASRPETGSDSVTTSAKASGPNFRSFNPIDTPIRYMPSYSNVLLGKLNTTWESVSSVSRSLKFSLTVRDNNPNGAQTGFDEVTVTSRIPYNVFTAPTGVGPFKLTSQNSSGIIWNLGASQTITWDVNNTTSLPGSANVNIKLSIDGGATFPYVLASNVPNDGNQVINVPSTPSASNCRVLIEPTGNVYYAINSRGFSIAGLGSEDFELTNFRLFPNPNNGSFTIQFESRTTNEIAITIHDVRGRLILEKRFNNLGLFSQNISLSPIQKGIYIVTIKDGYGKMVKKIVVE</sequence>
<accession>A0A7J5AHL0</accession>
<dbReference type="InterPro" id="IPR026444">
    <property type="entry name" value="Secre_tail"/>
</dbReference>
<protein>
    <submittedName>
        <fullName evidence="5">T9SS type A sorting domain-containing protein</fullName>
    </submittedName>
</protein>